<gene>
    <name evidence="11" type="primary">aroK</name>
    <name evidence="12" type="ORF">LJD61_17370</name>
</gene>
<evidence type="ECO:0000256" key="6">
    <source>
        <dbReference type="ARBA" id="ARBA00022741"/>
    </source>
</evidence>
<evidence type="ECO:0000256" key="10">
    <source>
        <dbReference type="ARBA" id="ARBA00048567"/>
    </source>
</evidence>
<dbReference type="EMBL" id="JAJEKE010000020">
    <property type="protein sequence ID" value="MCQ1531299.1"/>
    <property type="molecule type" value="Genomic_DNA"/>
</dbReference>
<evidence type="ECO:0000256" key="11">
    <source>
        <dbReference type="HAMAP-Rule" id="MF_00109"/>
    </source>
</evidence>
<comment type="subcellular location">
    <subcellularLocation>
        <location evidence="11">Cytoplasm</location>
    </subcellularLocation>
</comment>
<dbReference type="PROSITE" id="PS01128">
    <property type="entry name" value="SHIKIMATE_KINASE"/>
    <property type="match status" value="1"/>
</dbReference>
<evidence type="ECO:0000256" key="3">
    <source>
        <dbReference type="ARBA" id="ARBA00012154"/>
    </source>
</evidence>
<protein>
    <recommendedName>
        <fullName evidence="3 11">Shikimate kinase</fullName>
        <shortName evidence="11">SK</shortName>
        <ecNumber evidence="3 11">2.7.1.71</ecNumber>
    </recommendedName>
</protein>
<dbReference type="Proteomes" id="UP001651880">
    <property type="component" value="Unassembled WGS sequence"/>
</dbReference>
<comment type="catalytic activity">
    <reaction evidence="10 11">
        <text>shikimate + ATP = 3-phosphoshikimate + ADP + H(+)</text>
        <dbReference type="Rhea" id="RHEA:13121"/>
        <dbReference type="ChEBI" id="CHEBI:15378"/>
        <dbReference type="ChEBI" id="CHEBI:30616"/>
        <dbReference type="ChEBI" id="CHEBI:36208"/>
        <dbReference type="ChEBI" id="CHEBI:145989"/>
        <dbReference type="ChEBI" id="CHEBI:456216"/>
        <dbReference type="EC" id="2.7.1.71"/>
    </reaction>
</comment>
<dbReference type="PANTHER" id="PTHR21087">
    <property type="entry name" value="SHIKIMATE KINASE"/>
    <property type="match status" value="1"/>
</dbReference>
<evidence type="ECO:0000313" key="12">
    <source>
        <dbReference type="EMBL" id="MCQ1531299.1"/>
    </source>
</evidence>
<keyword evidence="4 11" id="KW-0028">Amino-acid biosynthesis</keyword>
<dbReference type="GO" id="GO:0016301">
    <property type="term" value="F:kinase activity"/>
    <property type="evidence" value="ECO:0007669"/>
    <property type="project" value="UniProtKB-KW"/>
</dbReference>
<dbReference type="SUPFAM" id="SSF52540">
    <property type="entry name" value="P-loop containing nucleoside triphosphate hydrolases"/>
    <property type="match status" value="1"/>
</dbReference>
<comment type="cofactor">
    <cofactor evidence="11">
        <name>Mg(2+)</name>
        <dbReference type="ChEBI" id="CHEBI:18420"/>
    </cofactor>
    <text evidence="11">Binds 1 Mg(2+) ion per subunit.</text>
</comment>
<dbReference type="PRINTS" id="PR01100">
    <property type="entry name" value="SHIKIMTKNASE"/>
</dbReference>
<evidence type="ECO:0000256" key="5">
    <source>
        <dbReference type="ARBA" id="ARBA00022679"/>
    </source>
</evidence>
<reference evidence="12 13" key="1">
    <citation type="submission" date="2021-10" db="EMBL/GenBank/DDBJ databases">
        <title>Lutispora strain m25 sp. nov., a thermophilic, non-spore-forming bacterium isolated from a lab-scale methanogenic bioreactor digesting anaerobic sludge.</title>
        <authorList>
            <person name="El Houari A."/>
            <person name="Mcdonald J."/>
        </authorList>
    </citation>
    <scope>NUCLEOTIDE SEQUENCE [LARGE SCALE GENOMIC DNA]</scope>
    <source>
        <strain evidence="13">m25</strain>
    </source>
</reference>
<evidence type="ECO:0000313" key="13">
    <source>
        <dbReference type="Proteomes" id="UP001651880"/>
    </source>
</evidence>
<sequence length="179" mass="20217">MGRNIVLIGMPGSGKSTIGKRLAERLGMEFCDIDEYIEKKEGRTISDIFKYGEAHFREIEKKAVREVSKMQPLVIATGGGIVLKDCNIRALKENGVIIFIDRNLDDILSDVDVSRRPLLKNGKDQLCSLYEDRIELYKKYCDIQILNDKGIDQVIDDIIEAIGMENTDLHGEVIISKQT</sequence>
<comment type="similarity">
    <text evidence="2 11">Belongs to the shikimate kinase family.</text>
</comment>
<evidence type="ECO:0000256" key="4">
    <source>
        <dbReference type="ARBA" id="ARBA00022605"/>
    </source>
</evidence>
<dbReference type="HAMAP" id="MF_00109">
    <property type="entry name" value="Shikimate_kinase"/>
    <property type="match status" value="1"/>
</dbReference>
<keyword evidence="7 11" id="KW-0418">Kinase</keyword>
<dbReference type="Gene3D" id="3.40.50.300">
    <property type="entry name" value="P-loop containing nucleotide triphosphate hydrolases"/>
    <property type="match status" value="1"/>
</dbReference>
<keyword evidence="11" id="KW-0479">Metal-binding</keyword>
<dbReference type="EC" id="2.7.1.71" evidence="3 11"/>
<dbReference type="InterPro" id="IPR000623">
    <property type="entry name" value="Shikimate_kinase/TSH1"/>
</dbReference>
<keyword evidence="13" id="KW-1185">Reference proteome</keyword>
<feature type="binding site" evidence="11">
    <location>
        <position position="133"/>
    </location>
    <ligand>
        <name>substrate</name>
    </ligand>
</feature>
<keyword evidence="8 11" id="KW-0067">ATP-binding</keyword>
<keyword evidence="9 11" id="KW-0057">Aromatic amino acid biosynthesis</keyword>
<evidence type="ECO:0000256" key="8">
    <source>
        <dbReference type="ARBA" id="ARBA00022840"/>
    </source>
</evidence>
<name>A0ABT1NJ88_9FIRM</name>
<evidence type="ECO:0000256" key="1">
    <source>
        <dbReference type="ARBA" id="ARBA00004842"/>
    </source>
</evidence>
<dbReference type="CDD" id="cd00464">
    <property type="entry name" value="SK"/>
    <property type="match status" value="1"/>
</dbReference>
<evidence type="ECO:0000256" key="9">
    <source>
        <dbReference type="ARBA" id="ARBA00023141"/>
    </source>
</evidence>
<comment type="function">
    <text evidence="11">Catalyzes the specific phosphorylation of the 3-hydroxyl group of shikimic acid using ATP as a cosubstrate.</text>
</comment>
<accession>A0ABT1NJ88</accession>
<dbReference type="InterPro" id="IPR031322">
    <property type="entry name" value="Shikimate/glucono_kinase"/>
</dbReference>
<keyword evidence="5 11" id="KW-0808">Transferase</keyword>
<keyword evidence="6 11" id="KW-0547">Nucleotide-binding</keyword>
<evidence type="ECO:0000256" key="2">
    <source>
        <dbReference type="ARBA" id="ARBA00006997"/>
    </source>
</evidence>
<dbReference type="InterPro" id="IPR027417">
    <property type="entry name" value="P-loop_NTPase"/>
</dbReference>
<feature type="binding site" evidence="11">
    <location>
        <position position="79"/>
    </location>
    <ligand>
        <name>substrate</name>
    </ligand>
</feature>
<dbReference type="Pfam" id="PF01202">
    <property type="entry name" value="SKI"/>
    <property type="match status" value="1"/>
</dbReference>
<feature type="binding site" evidence="11">
    <location>
        <position position="16"/>
    </location>
    <ligand>
        <name>Mg(2+)</name>
        <dbReference type="ChEBI" id="CHEBI:18420"/>
    </ligand>
</feature>
<proteinExistence type="inferred from homology"/>
<comment type="caution">
    <text evidence="11">Lacks conserved residue(s) required for the propagation of feature annotation.</text>
</comment>
<dbReference type="InterPro" id="IPR023000">
    <property type="entry name" value="Shikimate_kinase_CS"/>
</dbReference>
<feature type="binding site" evidence="11">
    <location>
        <position position="57"/>
    </location>
    <ligand>
        <name>substrate</name>
    </ligand>
</feature>
<evidence type="ECO:0000256" key="7">
    <source>
        <dbReference type="ARBA" id="ARBA00022777"/>
    </source>
</evidence>
<comment type="subunit">
    <text evidence="11">Monomer.</text>
</comment>
<dbReference type="RefSeq" id="WP_255228826.1">
    <property type="nucleotide sequence ID" value="NZ_JAJEKE010000020.1"/>
</dbReference>
<organism evidence="12 13">
    <name type="scientific">Lutispora saccharofermentans</name>
    <dbReference type="NCBI Taxonomy" id="3024236"/>
    <lineage>
        <taxon>Bacteria</taxon>
        <taxon>Bacillati</taxon>
        <taxon>Bacillota</taxon>
        <taxon>Clostridia</taxon>
        <taxon>Lutisporales</taxon>
        <taxon>Lutisporaceae</taxon>
        <taxon>Lutispora</taxon>
    </lineage>
</organism>
<keyword evidence="11" id="KW-0963">Cytoplasm</keyword>
<feature type="binding site" evidence="11">
    <location>
        <begin position="12"/>
        <end position="17"/>
    </location>
    <ligand>
        <name>ATP</name>
        <dbReference type="ChEBI" id="CHEBI:30616"/>
    </ligand>
</feature>
<comment type="pathway">
    <text evidence="1 11">Metabolic intermediate biosynthesis; chorismate biosynthesis; chorismate from D-erythrose 4-phosphate and phosphoenolpyruvate: step 5/7.</text>
</comment>
<comment type="caution">
    <text evidence="12">The sequence shown here is derived from an EMBL/GenBank/DDBJ whole genome shotgun (WGS) entry which is preliminary data.</text>
</comment>
<keyword evidence="11" id="KW-0460">Magnesium</keyword>
<dbReference type="PANTHER" id="PTHR21087:SF16">
    <property type="entry name" value="SHIKIMATE KINASE 1, CHLOROPLASTIC"/>
    <property type="match status" value="1"/>
</dbReference>
<feature type="binding site" evidence="11">
    <location>
        <position position="34"/>
    </location>
    <ligand>
        <name>substrate</name>
    </ligand>
</feature>
<feature type="binding site" evidence="11">
    <location>
        <position position="116"/>
    </location>
    <ligand>
        <name>ATP</name>
        <dbReference type="ChEBI" id="CHEBI:30616"/>
    </ligand>
</feature>